<dbReference type="EMBL" id="LAZR01002048">
    <property type="protein sequence ID" value="KKN35296.1"/>
    <property type="molecule type" value="Genomic_DNA"/>
</dbReference>
<evidence type="ECO:0000259" key="1">
    <source>
        <dbReference type="Pfam" id="PF00005"/>
    </source>
</evidence>
<accession>A0A0F9SEA1</accession>
<feature type="domain" description="ABC transporter" evidence="1">
    <location>
        <begin position="9"/>
        <end position="47"/>
    </location>
</feature>
<reference evidence="2" key="1">
    <citation type="journal article" date="2015" name="Nature">
        <title>Complex archaea that bridge the gap between prokaryotes and eukaryotes.</title>
        <authorList>
            <person name="Spang A."/>
            <person name="Saw J.H."/>
            <person name="Jorgensen S.L."/>
            <person name="Zaremba-Niedzwiedzka K."/>
            <person name="Martijn J."/>
            <person name="Lind A.E."/>
            <person name="van Eijk R."/>
            <person name="Schleper C."/>
            <person name="Guy L."/>
            <person name="Ettema T.J."/>
        </authorList>
    </citation>
    <scope>NUCLEOTIDE SEQUENCE</scope>
</reference>
<sequence length="126" mass="14282">IQTLPEGYDTVLGDMGIGLSGGQKQLLAYTRLILAQPKIAILDEATSNLDSYTENLIQENMKKFLTNCTTIIIAHRFSTIQDVERLILIENGKIKAIGSHQEIYESNEYYRKLYDIQNKAFLSPDK</sequence>
<dbReference type="InterPro" id="IPR027417">
    <property type="entry name" value="P-loop_NTPase"/>
</dbReference>
<gene>
    <name evidence="2" type="ORF">LCGC14_0785150</name>
</gene>
<dbReference type="Pfam" id="PF00005">
    <property type="entry name" value="ABC_tran"/>
    <property type="match status" value="1"/>
</dbReference>
<dbReference type="SUPFAM" id="SSF52540">
    <property type="entry name" value="P-loop containing nucleoside triphosphate hydrolases"/>
    <property type="match status" value="1"/>
</dbReference>
<dbReference type="AlphaFoldDB" id="A0A0F9SEA1"/>
<protein>
    <recommendedName>
        <fullName evidence="1">ABC transporter domain-containing protein</fullName>
    </recommendedName>
</protein>
<dbReference type="Gene3D" id="3.40.50.300">
    <property type="entry name" value="P-loop containing nucleotide triphosphate hydrolases"/>
    <property type="match status" value="1"/>
</dbReference>
<dbReference type="PANTHER" id="PTHR43394:SF1">
    <property type="entry name" value="ATP-BINDING CASSETTE SUB-FAMILY B MEMBER 10, MITOCHONDRIAL"/>
    <property type="match status" value="1"/>
</dbReference>
<name>A0A0F9SEA1_9ZZZZ</name>
<dbReference type="GO" id="GO:0015421">
    <property type="term" value="F:ABC-type oligopeptide transporter activity"/>
    <property type="evidence" value="ECO:0007669"/>
    <property type="project" value="TreeGrafter"/>
</dbReference>
<evidence type="ECO:0000313" key="2">
    <source>
        <dbReference type="EMBL" id="KKN35296.1"/>
    </source>
</evidence>
<dbReference type="PANTHER" id="PTHR43394">
    <property type="entry name" value="ATP-DEPENDENT PERMEASE MDL1, MITOCHONDRIAL"/>
    <property type="match status" value="1"/>
</dbReference>
<dbReference type="InterPro" id="IPR039421">
    <property type="entry name" value="Type_1_exporter"/>
</dbReference>
<proteinExistence type="predicted"/>
<organism evidence="2">
    <name type="scientific">marine sediment metagenome</name>
    <dbReference type="NCBI Taxonomy" id="412755"/>
    <lineage>
        <taxon>unclassified sequences</taxon>
        <taxon>metagenomes</taxon>
        <taxon>ecological metagenomes</taxon>
    </lineage>
</organism>
<dbReference type="GO" id="GO:0005524">
    <property type="term" value="F:ATP binding"/>
    <property type="evidence" value="ECO:0007669"/>
    <property type="project" value="InterPro"/>
</dbReference>
<feature type="non-terminal residue" evidence="2">
    <location>
        <position position="1"/>
    </location>
</feature>
<dbReference type="InterPro" id="IPR003439">
    <property type="entry name" value="ABC_transporter-like_ATP-bd"/>
</dbReference>
<dbReference type="GO" id="GO:0016887">
    <property type="term" value="F:ATP hydrolysis activity"/>
    <property type="evidence" value="ECO:0007669"/>
    <property type="project" value="InterPro"/>
</dbReference>
<comment type="caution">
    <text evidence="2">The sequence shown here is derived from an EMBL/GenBank/DDBJ whole genome shotgun (WGS) entry which is preliminary data.</text>
</comment>